<dbReference type="RefSeq" id="XP_015596663.1">
    <property type="nucleotide sequence ID" value="XM_015741177.2"/>
</dbReference>
<proteinExistence type="predicted"/>
<dbReference type="Proteomes" id="UP000694920">
    <property type="component" value="Unplaced"/>
</dbReference>
<dbReference type="Pfam" id="PF00059">
    <property type="entry name" value="Lectin_C"/>
    <property type="match status" value="1"/>
</dbReference>
<dbReference type="KEGG" id="ccin:107268421"/>
<name>A0AAJ7BX75_CEPCN</name>
<dbReference type="InterPro" id="IPR050111">
    <property type="entry name" value="C-type_lectin/snaclec_domain"/>
</dbReference>
<dbReference type="SMART" id="SM00034">
    <property type="entry name" value="CLECT"/>
    <property type="match status" value="1"/>
</dbReference>
<keyword evidence="1" id="KW-0732">Signal</keyword>
<evidence type="ECO:0000313" key="4">
    <source>
        <dbReference type="RefSeq" id="XP_015596663.1"/>
    </source>
</evidence>
<evidence type="ECO:0000313" key="3">
    <source>
        <dbReference type="Proteomes" id="UP000694920"/>
    </source>
</evidence>
<evidence type="ECO:0000256" key="1">
    <source>
        <dbReference type="SAM" id="SignalP"/>
    </source>
</evidence>
<dbReference type="InterPro" id="IPR016187">
    <property type="entry name" value="CTDL_fold"/>
</dbReference>
<sequence>MRTHTEMGKFCTVVYTLVILWCCTLGANGDTNTNSAQSACATSDLFKIISGTQNTRKINPFSPILPVYVSADAININVSINYWDSNTEEIKHKTHKAPIKKIRSDYTLTEGIGYHKFHKTKRNWNDARKSCIAENAQLAVINSAKEENLLRQLIKVNTEADREYQAFIGVHELFHKADWVTVTGEPLRRTGHDVWARGEPNSYLGTDEDCATLDKNRGMNDESCYYQYYYICEIPL</sequence>
<organism evidence="3 4">
    <name type="scientific">Cephus cinctus</name>
    <name type="common">Wheat stem sawfly</name>
    <dbReference type="NCBI Taxonomy" id="211228"/>
    <lineage>
        <taxon>Eukaryota</taxon>
        <taxon>Metazoa</taxon>
        <taxon>Ecdysozoa</taxon>
        <taxon>Arthropoda</taxon>
        <taxon>Hexapoda</taxon>
        <taxon>Insecta</taxon>
        <taxon>Pterygota</taxon>
        <taxon>Neoptera</taxon>
        <taxon>Endopterygota</taxon>
        <taxon>Hymenoptera</taxon>
        <taxon>Cephoidea</taxon>
        <taxon>Cephidae</taxon>
        <taxon>Cephus</taxon>
    </lineage>
</organism>
<dbReference type="AlphaFoldDB" id="A0AAJ7BX75"/>
<dbReference type="Gene3D" id="3.10.100.10">
    <property type="entry name" value="Mannose-Binding Protein A, subunit A"/>
    <property type="match status" value="1"/>
</dbReference>
<feature type="domain" description="C-type lectin" evidence="2">
    <location>
        <begin position="109"/>
        <end position="233"/>
    </location>
</feature>
<dbReference type="PANTHER" id="PTHR22803">
    <property type="entry name" value="MANNOSE, PHOSPHOLIPASE, LECTIN RECEPTOR RELATED"/>
    <property type="match status" value="1"/>
</dbReference>
<dbReference type="InterPro" id="IPR016186">
    <property type="entry name" value="C-type_lectin-like/link_sf"/>
</dbReference>
<dbReference type="InterPro" id="IPR001304">
    <property type="entry name" value="C-type_lectin-like"/>
</dbReference>
<accession>A0AAJ7BX75</accession>
<protein>
    <submittedName>
        <fullName evidence="4">Hemolymph lipopolysaccharide-binding protein</fullName>
    </submittedName>
</protein>
<dbReference type="GeneID" id="107268421"/>
<gene>
    <name evidence="4" type="primary">LOC107268421</name>
</gene>
<feature type="chain" id="PRO_5042495039" evidence="1">
    <location>
        <begin position="30"/>
        <end position="236"/>
    </location>
</feature>
<reference evidence="4" key="1">
    <citation type="submission" date="2025-08" db="UniProtKB">
        <authorList>
            <consortium name="RefSeq"/>
        </authorList>
    </citation>
    <scope>IDENTIFICATION</scope>
</reference>
<feature type="signal peptide" evidence="1">
    <location>
        <begin position="1"/>
        <end position="29"/>
    </location>
</feature>
<dbReference type="CDD" id="cd00037">
    <property type="entry name" value="CLECT"/>
    <property type="match status" value="1"/>
</dbReference>
<dbReference type="PROSITE" id="PS50041">
    <property type="entry name" value="C_TYPE_LECTIN_2"/>
    <property type="match status" value="1"/>
</dbReference>
<dbReference type="SUPFAM" id="SSF56436">
    <property type="entry name" value="C-type lectin-like"/>
    <property type="match status" value="1"/>
</dbReference>
<keyword evidence="3" id="KW-1185">Reference proteome</keyword>
<evidence type="ECO:0000259" key="2">
    <source>
        <dbReference type="PROSITE" id="PS50041"/>
    </source>
</evidence>